<feature type="region of interest" description="Disordered" evidence="1">
    <location>
        <begin position="103"/>
        <end position="125"/>
    </location>
</feature>
<accession>F0BI51</accession>
<gene>
    <name evidence="2" type="ORF">XVE_3951</name>
</gene>
<name>F0BI51_9XANT</name>
<evidence type="ECO:0000313" key="2">
    <source>
        <dbReference type="EMBL" id="EGD07846.1"/>
    </source>
</evidence>
<evidence type="ECO:0000256" key="1">
    <source>
        <dbReference type="SAM" id="MobiDB-lite"/>
    </source>
</evidence>
<evidence type="ECO:0000313" key="3">
    <source>
        <dbReference type="Proteomes" id="UP000003299"/>
    </source>
</evidence>
<protein>
    <submittedName>
        <fullName evidence="2">Uncharacterized protein</fullName>
    </submittedName>
</protein>
<sequence length="125" mass="13731">GWMRTSPHAGVFMTTNPQQLEIAGHLLAGLMSQTLSDEPLVRQRNVCNAWASAGELIVYSQKKPPGGGAAAQSLEHTPPQPSQAARTREAVIVREFPSVEEWRAGRNKKDAQLDPVRSKKRPTLH</sequence>
<comment type="caution">
    <text evidence="2">The sequence shown here is derived from an EMBL/GenBank/DDBJ whole genome shotgun (WGS) entry which is preliminary data.</text>
</comment>
<feature type="non-terminal residue" evidence="2">
    <location>
        <position position="1"/>
    </location>
</feature>
<feature type="region of interest" description="Disordered" evidence="1">
    <location>
        <begin position="61"/>
        <end position="89"/>
    </location>
</feature>
<dbReference type="EMBL" id="AEQV01000174">
    <property type="protein sequence ID" value="EGD07846.1"/>
    <property type="molecule type" value="Genomic_DNA"/>
</dbReference>
<feature type="compositionally biased region" description="Basic and acidic residues" evidence="1">
    <location>
        <begin position="103"/>
        <end position="112"/>
    </location>
</feature>
<organism evidence="2 3">
    <name type="scientific">Xanthomonas vesicatoria ATCC 35937</name>
    <dbReference type="NCBI Taxonomy" id="925775"/>
    <lineage>
        <taxon>Bacteria</taxon>
        <taxon>Pseudomonadati</taxon>
        <taxon>Pseudomonadota</taxon>
        <taxon>Gammaproteobacteria</taxon>
        <taxon>Lysobacterales</taxon>
        <taxon>Lysobacteraceae</taxon>
        <taxon>Xanthomonas</taxon>
    </lineage>
</organism>
<dbReference type="Proteomes" id="UP000003299">
    <property type="component" value="Unassembled WGS sequence"/>
</dbReference>
<dbReference type="AlphaFoldDB" id="F0BI51"/>
<proteinExistence type="predicted"/>
<reference evidence="2 3" key="1">
    <citation type="journal article" date="2011" name="BMC Genomics">
        <title>Comparative genomics reveals diversity among xanthomonads infecting tomato and pepper.</title>
        <authorList>
            <person name="Potnis N."/>
            <person name="Krasileva K."/>
            <person name="Chow V."/>
            <person name="Almeida N.F."/>
            <person name="Patil P.B."/>
            <person name="Ryan R.P."/>
            <person name="Sharlach M."/>
            <person name="Behlau F."/>
            <person name="Dow J.M."/>
            <person name="Momol M.T."/>
            <person name="White F.F."/>
            <person name="Preston J.F."/>
            <person name="Vinatzer B.A."/>
            <person name="Koebnik R."/>
            <person name="Setubal J.C."/>
            <person name="Norman D.J."/>
            <person name="Staskawicz B.J."/>
            <person name="Jones J.B."/>
        </authorList>
    </citation>
    <scope>NUCLEOTIDE SEQUENCE [LARGE SCALE GENOMIC DNA]</scope>
    <source>
        <strain evidence="2 3">ATCC 35937</strain>
    </source>
</reference>